<evidence type="ECO:0000259" key="9">
    <source>
        <dbReference type="Pfam" id="PF02781"/>
    </source>
</evidence>
<dbReference type="PROSITE" id="PS00069">
    <property type="entry name" value="G6P_DEHYDROGENASE"/>
    <property type="match status" value="1"/>
</dbReference>
<dbReference type="GO" id="GO:0004345">
    <property type="term" value="F:glucose-6-phosphate dehydrogenase activity"/>
    <property type="evidence" value="ECO:0007669"/>
    <property type="project" value="UniProtKB-UniRule"/>
</dbReference>
<comment type="pathway">
    <text evidence="1 7">Carbohydrate degradation; pentose phosphate pathway; D-ribulose 5-phosphate from D-glucose 6-phosphate (oxidative stage): step 1/3.</text>
</comment>
<feature type="binding site" evidence="7">
    <location>
        <position position="174"/>
    </location>
    <ligand>
        <name>substrate</name>
    </ligand>
</feature>
<evidence type="ECO:0000256" key="2">
    <source>
        <dbReference type="ARBA" id="ARBA00009975"/>
    </source>
</evidence>
<evidence type="ECO:0000259" key="8">
    <source>
        <dbReference type="Pfam" id="PF00479"/>
    </source>
</evidence>
<dbReference type="InterPro" id="IPR019796">
    <property type="entry name" value="G6P_DH_AS"/>
</dbReference>
<dbReference type="Gene3D" id="3.30.360.10">
    <property type="entry name" value="Dihydrodipicolinate Reductase, domain 2"/>
    <property type="match status" value="1"/>
</dbReference>
<evidence type="ECO:0000256" key="3">
    <source>
        <dbReference type="ARBA" id="ARBA00022526"/>
    </source>
</evidence>
<dbReference type="InterPro" id="IPR036291">
    <property type="entry name" value="NAD(P)-bd_dom_sf"/>
</dbReference>
<dbReference type="Proteomes" id="UP000233750">
    <property type="component" value="Unassembled WGS sequence"/>
</dbReference>
<dbReference type="SUPFAM" id="SSF51735">
    <property type="entry name" value="NAD(P)-binding Rossmann-fold domains"/>
    <property type="match status" value="1"/>
</dbReference>
<evidence type="ECO:0000313" key="11">
    <source>
        <dbReference type="Proteomes" id="UP000233750"/>
    </source>
</evidence>
<dbReference type="Pfam" id="PF02781">
    <property type="entry name" value="G6PD_C"/>
    <property type="match status" value="1"/>
</dbReference>
<dbReference type="PIRSF" id="PIRSF000110">
    <property type="entry name" value="G6PD"/>
    <property type="match status" value="1"/>
</dbReference>
<evidence type="ECO:0000256" key="7">
    <source>
        <dbReference type="HAMAP-Rule" id="MF_00966"/>
    </source>
</evidence>
<keyword evidence="11" id="KW-1185">Reference proteome</keyword>
<evidence type="ECO:0000256" key="1">
    <source>
        <dbReference type="ARBA" id="ARBA00004937"/>
    </source>
</evidence>
<sequence length="464" mass="51108">MTAGWNAGALVIFGITGDLAAKMTLPALYWLEQRGELRCPVIGAATARLSRAEFTELARRSLEKAVNDFDPAVFARLARRLSYLSGGATDPELYEGLGERLAATGRPLYYLALPPSLFAPVVERLAAAGLLADARVALEKPFGTDLASAQELRRRLDAVLDERQLLLVDHFLGKEPVTEIEYLRFANHVLARLWDRDSVAAIQITMAEKLDVAGRGRFYDQVGALRDVVQNHLLQLLALVAMDAPVGSSVADLRAKKLEVFRAIPAVEPGDCVRGQYEGYQGVPGVAAGSDTETYVALKLAIDDWRWAGVPIFLRAGKCLPASATEVRLIFEDTPRLRFLPDAARVEANQLVLRISPDPAFRLRLSGLDSAEQWRPVRLDTTFERDLGTPRSPYERLLADALSGDDRLFAWQDAVEESWRILRPALAYPRPARSYAPGTWGPSAADELVDGYPAWQPPWLPSPA</sequence>
<feature type="domain" description="Glucose-6-phosphate dehydrogenase C-terminal" evidence="9">
    <location>
        <begin position="182"/>
        <end position="450"/>
    </location>
</feature>
<comment type="function">
    <text evidence="7">Catalyzes the oxidation of glucose 6-phosphate to 6-phosphogluconolactone.</text>
</comment>
<dbReference type="AlphaFoldDB" id="A0A2N3WMZ3"/>
<dbReference type="HAMAP" id="MF_00966">
    <property type="entry name" value="G6PD"/>
    <property type="match status" value="1"/>
</dbReference>
<comment type="caution">
    <text evidence="10">The sequence shown here is derived from an EMBL/GenBank/DDBJ whole genome shotgun (WGS) entry which is preliminary data.</text>
</comment>
<evidence type="ECO:0000256" key="6">
    <source>
        <dbReference type="ARBA" id="ARBA00023277"/>
    </source>
</evidence>
<feature type="binding site" evidence="7">
    <location>
        <position position="170"/>
    </location>
    <ligand>
        <name>substrate</name>
    </ligand>
</feature>
<reference evidence="10 11" key="1">
    <citation type="submission" date="2017-12" db="EMBL/GenBank/DDBJ databases">
        <title>Sequencing the genomes of 1000 Actinobacteria strains.</title>
        <authorList>
            <person name="Klenk H.-P."/>
        </authorList>
    </citation>
    <scope>NUCLEOTIDE SEQUENCE [LARGE SCALE GENOMIC DNA]</scope>
    <source>
        <strain evidence="10 11">DSM 45165</strain>
    </source>
</reference>
<dbReference type="PRINTS" id="PR00079">
    <property type="entry name" value="G6PDHDRGNASE"/>
</dbReference>
<comment type="caution">
    <text evidence="7">Lacks conserved residue(s) required for the propagation of feature annotation.</text>
</comment>
<dbReference type="EC" id="1.1.1.49" evidence="7"/>
<feature type="binding site" evidence="7">
    <location>
        <position position="140"/>
    </location>
    <ligand>
        <name>NADP(+)</name>
        <dbReference type="ChEBI" id="CHEBI:58349"/>
    </ligand>
</feature>
<dbReference type="EMBL" id="PJMY01000003">
    <property type="protein sequence ID" value="PKV95234.1"/>
    <property type="molecule type" value="Genomic_DNA"/>
</dbReference>
<feature type="domain" description="Glucose-6-phosphate dehydrogenase NAD-binding" evidence="8">
    <location>
        <begin position="11"/>
        <end position="177"/>
    </location>
</feature>
<proteinExistence type="inferred from homology"/>
<dbReference type="InterPro" id="IPR022674">
    <property type="entry name" value="G6P_DH_NAD-bd"/>
</dbReference>
<dbReference type="NCBIfam" id="NF009492">
    <property type="entry name" value="PRK12853.1-3"/>
    <property type="match status" value="1"/>
</dbReference>
<dbReference type="NCBIfam" id="TIGR00871">
    <property type="entry name" value="zwf"/>
    <property type="match status" value="1"/>
</dbReference>
<feature type="active site" description="Proton acceptor" evidence="7">
    <location>
        <position position="232"/>
    </location>
</feature>
<keyword evidence="6 7" id="KW-0119">Carbohydrate metabolism</keyword>
<dbReference type="GO" id="GO:0050661">
    <property type="term" value="F:NADP binding"/>
    <property type="evidence" value="ECO:0007669"/>
    <property type="project" value="UniProtKB-UniRule"/>
</dbReference>
<feature type="binding site" evidence="7">
    <location>
        <position position="208"/>
    </location>
    <ligand>
        <name>substrate</name>
    </ligand>
</feature>
<protein>
    <recommendedName>
        <fullName evidence="7">Glucose-6-phosphate 1-dehydrogenase</fullName>
        <shortName evidence="7">G6PD</shortName>
        <ecNumber evidence="7">1.1.1.49</ecNumber>
    </recommendedName>
</protein>
<name>A0A2N3WMZ3_9PSEU</name>
<dbReference type="GO" id="GO:0009051">
    <property type="term" value="P:pentose-phosphate shunt, oxidative branch"/>
    <property type="evidence" value="ECO:0007669"/>
    <property type="project" value="TreeGrafter"/>
</dbReference>
<dbReference type="SUPFAM" id="SSF55347">
    <property type="entry name" value="Glyceraldehyde-3-phosphate dehydrogenase-like, C-terminal domain"/>
    <property type="match status" value="1"/>
</dbReference>
<dbReference type="PANTHER" id="PTHR23429:SF0">
    <property type="entry name" value="GLUCOSE-6-PHOSPHATE 1-DEHYDROGENASE"/>
    <property type="match status" value="1"/>
</dbReference>
<keyword evidence="3 7" id="KW-0313">Glucose metabolism</keyword>
<comment type="catalytic activity">
    <reaction evidence="7">
        <text>D-glucose 6-phosphate + NADP(+) = 6-phospho-D-glucono-1,5-lactone + NADPH + H(+)</text>
        <dbReference type="Rhea" id="RHEA:15841"/>
        <dbReference type="ChEBI" id="CHEBI:15378"/>
        <dbReference type="ChEBI" id="CHEBI:57783"/>
        <dbReference type="ChEBI" id="CHEBI:57955"/>
        <dbReference type="ChEBI" id="CHEBI:58349"/>
        <dbReference type="ChEBI" id="CHEBI:61548"/>
        <dbReference type="EC" id="1.1.1.49"/>
    </reaction>
</comment>
<dbReference type="PANTHER" id="PTHR23429">
    <property type="entry name" value="GLUCOSE-6-PHOSPHATE 1-DEHYDROGENASE G6PD"/>
    <property type="match status" value="1"/>
</dbReference>
<dbReference type="RefSeq" id="WP_101438400.1">
    <property type="nucleotide sequence ID" value="NZ_PJMY01000003.1"/>
</dbReference>
<gene>
    <name evidence="7" type="primary">zwf</name>
    <name evidence="10" type="ORF">ATK30_6140</name>
</gene>
<dbReference type="InterPro" id="IPR022675">
    <property type="entry name" value="G6P_DH_C"/>
</dbReference>
<organism evidence="10 11">
    <name type="scientific">Amycolatopsis echigonensis</name>
    <dbReference type="NCBI Taxonomy" id="2576905"/>
    <lineage>
        <taxon>Bacteria</taxon>
        <taxon>Bacillati</taxon>
        <taxon>Actinomycetota</taxon>
        <taxon>Actinomycetes</taxon>
        <taxon>Pseudonocardiales</taxon>
        <taxon>Pseudonocardiaceae</taxon>
        <taxon>Amycolatopsis</taxon>
    </lineage>
</organism>
<dbReference type="UniPathway" id="UPA00115">
    <property type="reaction ID" value="UER00408"/>
</dbReference>
<dbReference type="OrthoDB" id="9802739at2"/>
<evidence type="ECO:0000256" key="5">
    <source>
        <dbReference type="ARBA" id="ARBA00023002"/>
    </source>
</evidence>
<accession>A0A2N3WMZ3</accession>
<keyword evidence="4 7" id="KW-0521">NADP</keyword>
<comment type="similarity">
    <text evidence="2 7">Belongs to the glucose-6-phosphate dehydrogenase family.</text>
</comment>
<dbReference type="InterPro" id="IPR001282">
    <property type="entry name" value="G6P_DH"/>
</dbReference>
<dbReference type="GO" id="GO:0005829">
    <property type="term" value="C:cytosol"/>
    <property type="evidence" value="ECO:0007669"/>
    <property type="project" value="TreeGrafter"/>
</dbReference>
<feature type="binding site" evidence="7">
    <location>
        <position position="227"/>
    </location>
    <ligand>
        <name>substrate</name>
    </ligand>
</feature>
<evidence type="ECO:0000313" key="10">
    <source>
        <dbReference type="EMBL" id="PKV95234.1"/>
    </source>
</evidence>
<dbReference type="Gene3D" id="3.40.50.720">
    <property type="entry name" value="NAD(P)-binding Rossmann-like Domain"/>
    <property type="match status" value="1"/>
</dbReference>
<evidence type="ECO:0000256" key="4">
    <source>
        <dbReference type="ARBA" id="ARBA00022857"/>
    </source>
</evidence>
<keyword evidence="5 7" id="KW-0560">Oxidoreductase</keyword>
<feature type="binding site" evidence="7">
    <location>
        <position position="318"/>
    </location>
    <ligand>
        <name>substrate</name>
    </ligand>
</feature>
<dbReference type="GO" id="GO:0006006">
    <property type="term" value="P:glucose metabolic process"/>
    <property type="evidence" value="ECO:0007669"/>
    <property type="project" value="UniProtKB-KW"/>
</dbReference>
<dbReference type="Pfam" id="PF00479">
    <property type="entry name" value="G6PD_N"/>
    <property type="match status" value="1"/>
</dbReference>